<protein>
    <submittedName>
        <fullName evidence="7">Carbohydrate-binding protein SusD</fullName>
    </submittedName>
</protein>
<dbReference type="InterPro" id="IPR012944">
    <property type="entry name" value="SusD_RagB_dom"/>
</dbReference>
<reference evidence="7 8" key="1">
    <citation type="submission" date="2014-11" db="EMBL/GenBank/DDBJ databases">
        <title>Genome sequence of Flavihumibacter solisilvae 3-3.</title>
        <authorList>
            <person name="Zhou G."/>
            <person name="Li M."/>
            <person name="Wang G."/>
        </authorList>
    </citation>
    <scope>NUCLEOTIDE SEQUENCE [LARGE SCALE GENOMIC DNA]</scope>
    <source>
        <strain evidence="7 8">3-3</strain>
    </source>
</reference>
<dbReference type="Pfam" id="PF07980">
    <property type="entry name" value="SusD_RagB"/>
    <property type="match status" value="1"/>
</dbReference>
<keyword evidence="5" id="KW-0998">Cell outer membrane</keyword>
<dbReference type="EMBL" id="JSVC01000027">
    <property type="protein sequence ID" value="KIC92887.1"/>
    <property type="molecule type" value="Genomic_DNA"/>
</dbReference>
<dbReference type="AlphaFoldDB" id="A0A0C1KYW7"/>
<evidence type="ECO:0000256" key="4">
    <source>
        <dbReference type="ARBA" id="ARBA00023136"/>
    </source>
</evidence>
<evidence type="ECO:0000256" key="3">
    <source>
        <dbReference type="ARBA" id="ARBA00022729"/>
    </source>
</evidence>
<evidence type="ECO:0000256" key="5">
    <source>
        <dbReference type="ARBA" id="ARBA00023237"/>
    </source>
</evidence>
<evidence type="ECO:0000313" key="7">
    <source>
        <dbReference type="EMBL" id="KIC92887.1"/>
    </source>
</evidence>
<evidence type="ECO:0000313" key="8">
    <source>
        <dbReference type="Proteomes" id="UP000031408"/>
    </source>
</evidence>
<comment type="subcellular location">
    <subcellularLocation>
        <location evidence="1">Cell outer membrane</location>
    </subcellularLocation>
</comment>
<comment type="caution">
    <text evidence="7">The sequence shown here is derived from an EMBL/GenBank/DDBJ whole genome shotgun (WGS) entry which is preliminary data.</text>
</comment>
<dbReference type="STRING" id="1349421.OI18_20970"/>
<gene>
    <name evidence="7" type="ORF">OI18_20970</name>
</gene>
<dbReference type="SUPFAM" id="SSF48452">
    <property type="entry name" value="TPR-like"/>
    <property type="match status" value="1"/>
</dbReference>
<accession>A0A0C1KYW7</accession>
<dbReference type="OrthoDB" id="9783641at2"/>
<organism evidence="7 8">
    <name type="scientific">Flavihumibacter solisilvae</name>
    <dbReference type="NCBI Taxonomy" id="1349421"/>
    <lineage>
        <taxon>Bacteria</taxon>
        <taxon>Pseudomonadati</taxon>
        <taxon>Bacteroidota</taxon>
        <taxon>Chitinophagia</taxon>
        <taxon>Chitinophagales</taxon>
        <taxon>Chitinophagaceae</taxon>
        <taxon>Flavihumibacter</taxon>
    </lineage>
</organism>
<evidence type="ECO:0000256" key="2">
    <source>
        <dbReference type="ARBA" id="ARBA00006275"/>
    </source>
</evidence>
<dbReference type="GO" id="GO:0009279">
    <property type="term" value="C:cell outer membrane"/>
    <property type="evidence" value="ECO:0007669"/>
    <property type="project" value="UniProtKB-SubCell"/>
</dbReference>
<name>A0A0C1KYW7_9BACT</name>
<dbReference type="PROSITE" id="PS51257">
    <property type="entry name" value="PROKAR_LIPOPROTEIN"/>
    <property type="match status" value="1"/>
</dbReference>
<keyword evidence="3" id="KW-0732">Signal</keyword>
<dbReference type="InterPro" id="IPR011990">
    <property type="entry name" value="TPR-like_helical_dom_sf"/>
</dbReference>
<evidence type="ECO:0000259" key="6">
    <source>
        <dbReference type="Pfam" id="PF07980"/>
    </source>
</evidence>
<sequence length="507" mass="56507">MNCKSILTAIILSSFLFSCTKLDEDVDSAITGDQADQLFGGANPDVSALLEGAYIAMRNPYQDQSQVWAAGQHTTDETIGPTRGGDWDDNGVWRVLHSHQWDADHSFLADAYRNVGRVVFATTDLLKFNPPASQASQARYLRAFASFTWLDGWDQVPYREPGGDLADLPQVRKGSEALDWIISELTAIIPDLPDGPAYLANKDAARTLLMKCYLNKGVYANRASPSFDAADMQQVITYADQMINSGKYQLQANFYDNFAPTNDAISKENIWTGENRGGSSSGNVRFYWFCTLHYNNNPSGWNGFTTLSDFYDKFEATDTRRGASYTGVTNVSGIRVGLLEGQQYDQNGVALKDRKNNPLAFTREVKLKETGNNLEVTGIRVIKYPIDYGSGDNVNNDFVYFRYADVLLMKAEALLRTNDAAGALTLVNQLRTIRGASTLGSVDLNQLLDERSRELYWEGWRRNDLVRFGKFLDAWQEKGASGPERLLFPIPNRSLAANPNLVQNPGY</sequence>
<feature type="domain" description="RagB/SusD" evidence="6">
    <location>
        <begin position="252"/>
        <end position="477"/>
    </location>
</feature>
<keyword evidence="8" id="KW-1185">Reference proteome</keyword>
<proteinExistence type="inferred from homology"/>
<evidence type="ECO:0000256" key="1">
    <source>
        <dbReference type="ARBA" id="ARBA00004442"/>
    </source>
</evidence>
<dbReference type="Gene3D" id="1.25.40.390">
    <property type="match status" value="1"/>
</dbReference>
<dbReference type="RefSeq" id="WP_039143634.1">
    <property type="nucleotide sequence ID" value="NZ_JSVC01000027.1"/>
</dbReference>
<dbReference type="Proteomes" id="UP000031408">
    <property type="component" value="Unassembled WGS sequence"/>
</dbReference>
<comment type="similarity">
    <text evidence="2">Belongs to the SusD family.</text>
</comment>
<keyword evidence="4" id="KW-0472">Membrane</keyword>